<evidence type="ECO:0000259" key="5">
    <source>
        <dbReference type="SMART" id="SM00644"/>
    </source>
</evidence>
<evidence type="ECO:0000313" key="7">
    <source>
        <dbReference type="Proteomes" id="UP000274131"/>
    </source>
</evidence>
<evidence type="ECO:0000313" key="6">
    <source>
        <dbReference type="EMBL" id="VDD90845.1"/>
    </source>
</evidence>
<dbReference type="InterPro" id="IPR036366">
    <property type="entry name" value="PGBDSf"/>
</dbReference>
<dbReference type="GO" id="GO:0009253">
    <property type="term" value="P:peptidoglycan catabolic process"/>
    <property type="evidence" value="ECO:0007669"/>
    <property type="project" value="InterPro"/>
</dbReference>
<dbReference type="CDD" id="cd06583">
    <property type="entry name" value="PGRP"/>
    <property type="match status" value="1"/>
</dbReference>
<dbReference type="InterPro" id="IPR036505">
    <property type="entry name" value="Amidase/PGRP_sf"/>
</dbReference>
<evidence type="ECO:0000313" key="8">
    <source>
        <dbReference type="WBParaSite" id="EVEC_0000598501-mRNA-1"/>
    </source>
</evidence>
<dbReference type="PANTHER" id="PTHR30417:SF1">
    <property type="entry name" value="N-ACETYLMURAMOYL-L-ALANINE AMIDASE AMID"/>
    <property type="match status" value="1"/>
</dbReference>
<evidence type="ECO:0000256" key="3">
    <source>
        <dbReference type="ARBA" id="ARBA00022801"/>
    </source>
</evidence>
<evidence type="ECO:0000256" key="2">
    <source>
        <dbReference type="ARBA" id="ARBA00011901"/>
    </source>
</evidence>
<dbReference type="SMART" id="SM00644">
    <property type="entry name" value="Ami_2"/>
    <property type="match status" value="1"/>
</dbReference>
<dbReference type="SUPFAM" id="SSF55846">
    <property type="entry name" value="N-acetylmuramoyl-L-alanine amidase-like"/>
    <property type="match status" value="1"/>
</dbReference>
<reference evidence="8" key="1">
    <citation type="submission" date="2017-02" db="UniProtKB">
        <authorList>
            <consortium name="WormBaseParasite"/>
        </authorList>
    </citation>
    <scope>IDENTIFICATION</scope>
</reference>
<dbReference type="OrthoDB" id="6604114at2759"/>
<comment type="catalytic activity">
    <reaction evidence="1">
        <text>Hydrolyzes the link between N-acetylmuramoyl residues and L-amino acid residues in certain cell-wall glycopeptides.</text>
        <dbReference type="EC" id="3.5.1.28"/>
    </reaction>
</comment>
<dbReference type="InterPro" id="IPR051206">
    <property type="entry name" value="NAMLAA_amidase_2"/>
</dbReference>
<protein>
    <recommendedName>
        <fullName evidence="2">N-acetylmuramoyl-L-alanine amidase</fullName>
        <ecNumber evidence="2">3.5.1.28</ecNumber>
    </recommendedName>
</protein>
<organism evidence="8">
    <name type="scientific">Enterobius vermicularis</name>
    <name type="common">Human pinworm</name>
    <dbReference type="NCBI Taxonomy" id="51028"/>
    <lineage>
        <taxon>Eukaryota</taxon>
        <taxon>Metazoa</taxon>
        <taxon>Ecdysozoa</taxon>
        <taxon>Nematoda</taxon>
        <taxon>Chromadorea</taxon>
        <taxon>Rhabditida</taxon>
        <taxon>Spirurina</taxon>
        <taxon>Oxyuridomorpha</taxon>
        <taxon>Oxyuroidea</taxon>
        <taxon>Oxyuridae</taxon>
        <taxon>Enterobius</taxon>
    </lineage>
</organism>
<dbReference type="Pfam" id="PF01510">
    <property type="entry name" value="Amidase_2"/>
    <property type="match status" value="1"/>
</dbReference>
<evidence type="ECO:0000256" key="4">
    <source>
        <dbReference type="ARBA" id="ARBA00023316"/>
    </source>
</evidence>
<accession>A0A0N4V6T7</accession>
<evidence type="ECO:0000256" key="1">
    <source>
        <dbReference type="ARBA" id="ARBA00001561"/>
    </source>
</evidence>
<dbReference type="STRING" id="51028.A0A0N4V6T7"/>
<dbReference type="AlphaFoldDB" id="A0A0N4V6T7"/>
<sequence length="352" mass="40424">MTVSAAKTWYSDNGPTTDAVFLEHLIKECGEYSSSADVTSCKTMVNCQYRKIHLDVAQNSESVQRTCIDIGSCDGPNLNFINELQLSSWSNVTLVDWTKTTSNYQRDRCVPVEFLVLHHTVTTSAAETLYILNDHGLSVQYIAEKNGTMYQMVHDYYRAWHAGPSHWGETSDMNSHSVGCEIVNTGSEPFPRAQMDGVIAWSRLMISRWHIDPHNIVGHCDINPHGKNDPSGYFDWKYYYDQLGYYKDIWPTSLTKEQQKTVLMSESNYDSQQLSSVQTRLRQWGYSGSLAVTYVYDQDTKNAIQAFNRHWCPEIFVPEKVNDKTNETITNTNNMKWYRISEERLGKLLLTL</sequence>
<reference evidence="6 7" key="2">
    <citation type="submission" date="2018-10" db="EMBL/GenBank/DDBJ databases">
        <authorList>
            <consortium name="Pathogen Informatics"/>
        </authorList>
    </citation>
    <scope>NUCLEOTIDE SEQUENCE [LARGE SCALE GENOMIC DNA]</scope>
</reference>
<dbReference type="Gene3D" id="1.10.101.10">
    <property type="entry name" value="PGBD-like superfamily/PGBD"/>
    <property type="match status" value="1"/>
</dbReference>
<name>A0A0N4V6T7_ENTVE</name>
<dbReference type="EMBL" id="UXUI01008212">
    <property type="protein sequence ID" value="VDD90845.1"/>
    <property type="molecule type" value="Genomic_DNA"/>
</dbReference>
<dbReference type="GO" id="GO:0008745">
    <property type="term" value="F:N-acetylmuramoyl-L-alanine amidase activity"/>
    <property type="evidence" value="ECO:0007669"/>
    <property type="project" value="UniProtKB-EC"/>
</dbReference>
<feature type="domain" description="N-acetylmuramoyl-L-alanine amidase" evidence="5">
    <location>
        <begin position="101"/>
        <end position="231"/>
    </location>
</feature>
<gene>
    <name evidence="6" type="ORF">EVEC_LOCUS5596</name>
</gene>
<keyword evidence="7" id="KW-1185">Reference proteome</keyword>
<dbReference type="Proteomes" id="UP000274131">
    <property type="component" value="Unassembled WGS sequence"/>
</dbReference>
<keyword evidence="3" id="KW-0378">Hydrolase</keyword>
<dbReference type="PANTHER" id="PTHR30417">
    <property type="entry name" value="N-ACETYLMURAMOYL-L-ALANINE AMIDASE AMID"/>
    <property type="match status" value="1"/>
</dbReference>
<dbReference type="EC" id="3.5.1.28" evidence="2"/>
<dbReference type="GO" id="GO:0009254">
    <property type="term" value="P:peptidoglycan turnover"/>
    <property type="evidence" value="ECO:0007669"/>
    <property type="project" value="TreeGrafter"/>
</dbReference>
<proteinExistence type="predicted"/>
<dbReference type="Gene3D" id="3.40.80.10">
    <property type="entry name" value="Peptidoglycan recognition protein-like"/>
    <property type="match status" value="1"/>
</dbReference>
<keyword evidence="4" id="KW-0961">Cell wall biogenesis/degradation</keyword>
<dbReference type="WBParaSite" id="EVEC_0000598501-mRNA-1">
    <property type="protein sequence ID" value="EVEC_0000598501-mRNA-1"/>
    <property type="gene ID" value="EVEC_0000598501"/>
</dbReference>
<dbReference type="GO" id="GO:0019867">
    <property type="term" value="C:outer membrane"/>
    <property type="evidence" value="ECO:0007669"/>
    <property type="project" value="TreeGrafter"/>
</dbReference>
<dbReference type="GO" id="GO:0071555">
    <property type="term" value="P:cell wall organization"/>
    <property type="evidence" value="ECO:0007669"/>
    <property type="project" value="UniProtKB-KW"/>
</dbReference>
<dbReference type="InterPro" id="IPR002502">
    <property type="entry name" value="Amidase_domain"/>
</dbReference>